<organism evidence="2">
    <name type="scientific">marine sediment metagenome</name>
    <dbReference type="NCBI Taxonomy" id="412755"/>
    <lineage>
        <taxon>unclassified sequences</taxon>
        <taxon>metagenomes</taxon>
        <taxon>ecological metagenomes</taxon>
    </lineage>
</organism>
<feature type="non-terminal residue" evidence="2">
    <location>
        <position position="144"/>
    </location>
</feature>
<name>X1RYW0_9ZZZZ</name>
<dbReference type="Pfam" id="PF06439">
    <property type="entry name" value="3keto-disac_hyd"/>
    <property type="match status" value="1"/>
</dbReference>
<dbReference type="AlphaFoldDB" id="X1RYW0"/>
<proteinExistence type="predicted"/>
<sequence>MKKPINYLTMFVLAAIICFVYVSCGQQEKSPNTLTKKEIKEGWQLLFDGTTTNGWKGYNQKSFPEHGWTVENGILRCLASGRGEAGSGGNIITEKKFKNFELKLEWKIAKAGNSGIMYLVTELPGQPAWHGAPEMQILDGKNFP</sequence>
<accession>X1RYW0</accession>
<dbReference type="InterPro" id="IPR010496">
    <property type="entry name" value="AL/BT2_dom"/>
</dbReference>
<protein>
    <recommendedName>
        <fullName evidence="1">3-keto-alpha-glucoside-1,2-lyase/3-keto-2-hydroxy-glucal hydratase domain-containing protein</fullName>
    </recommendedName>
</protein>
<comment type="caution">
    <text evidence="2">The sequence shown here is derived from an EMBL/GenBank/DDBJ whole genome shotgun (WGS) entry which is preliminary data.</text>
</comment>
<dbReference type="GO" id="GO:0016787">
    <property type="term" value="F:hydrolase activity"/>
    <property type="evidence" value="ECO:0007669"/>
    <property type="project" value="InterPro"/>
</dbReference>
<evidence type="ECO:0000259" key="1">
    <source>
        <dbReference type="Pfam" id="PF06439"/>
    </source>
</evidence>
<gene>
    <name evidence="2" type="ORF">S12H4_07091</name>
</gene>
<dbReference type="Gene3D" id="2.60.120.560">
    <property type="entry name" value="Exo-inulinase, domain 1"/>
    <property type="match status" value="1"/>
</dbReference>
<dbReference type="EMBL" id="BARW01002573">
    <property type="protein sequence ID" value="GAI72091.1"/>
    <property type="molecule type" value="Genomic_DNA"/>
</dbReference>
<feature type="domain" description="3-keto-alpha-glucoside-1,2-lyase/3-keto-2-hydroxy-glucal hydratase" evidence="1">
    <location>
        <begin position="42"/>
        <end position="142"/>
    </location>
</feature>
<evidence type="ECO:0000313" key="2">
    <source>
        <dbReference type="EMBL" id="GAI72091.1"/>
    </source>
</evidence>
<reference evidence="2" key="1">
    <citation type="journal article" date="2014" name="Front. Microbiol.">
        <title>High frequency of phylogenetically diverse reductive dehalogenase-homologous genes in deep subseafloor sedimentary metagenomes.</title>
        <authorList>
            <person name="Kawai M."/>
            <person name="Futagami T."/>
            <person name="Toyoda A."/>
            <person name="Takaki Y."/>
            <person name="Nishi S."/>
            <person name="Hori S."/>
            <person name="Arai W."/>
            <person name="Tsubouchi T."/>
            <person name="Morono Y."/>
            <person name="Uchiyama I."/>
            <person name="Ito T."/>
            <person name="Fujiyama A."/>
            <person name="Inagaki F."/>
            <person name="Takami H."/>
        </authorList>
    </citation>
    <scope>NUCLEOTIDE SEQUENCE</scope>
    <source>
        <strain evidence="2">Expedition CK06-06</strain>
    </source>
</reference>